<comment type="caution">
    <text evidence="3">The sequence shown here is derived from an EMBL/GenBank/DDBJ whole genome shotgun (WGS) entry which is preliminary data.</text>
</comment>
<sequence>MSNLVKIKALKFPDILHYEWEGELLLHTSDYLLVLCKPGRKLIHHTKNKIFTIENTSLEYFSLKEWFTAAMEVEDGKVVSTYCNVAKPSIFNNEEISFVDLDLDFIQEKNKEWIVVDEDEFESNSIKFGYSIELKRETLKALKRLKEEVTRGNFPFNNQVASIFENQNS</sequence>
<dbReference type="InterPro" id="IPR007295">
    <property type="entry name" value="DUF402"/>
</dbReference>
<evidence type="ECO:0000313" key="4">
    <source>
        <dbReference type="Proteomes" id="UP000036867"/>
    </source>
</evidence>
<keyword evidence="1" id="KW-0378">Hydrolase</keyword>
<gene>
    <name evidence="3" type="ORF">AMD00_00650</name>
</gene>
<dbReference type="EMBL" id="LILB01000001">
    <property type="protein sequence ID" value="KOO51058.1"/>
    <property type="molecule type" value="Genomic_DNA"/>
</dbReference>
<dbReference type="GO" id="GO:0016787">
    <property type="term" value="F:hydrolase activity"/>
    <property type="evidence" value="ECO:0007669"/>
    <property type="project" value="UniProtKB-KW"/>
</dbReference>
<dbReference type="Gene3D" id="2.40.380.10">
    <property type="entry name" value="FomD-like"/>
    <property type="match status" value="1"/>
</dbReference>
<reference evidence="4" key="1">
    <citation type="submission" date="2015-08" db="EMBL/GenBank/DDBJ databases">
        <title>Fjat-10028 dsm 16317.</title>
        <authorList>
            <person name="Liu B."/>
            <person name="Wang J."/>
            <person name="Zhu Y."/>
            <person name="Liu G."/>
            <person name="Chen Q."/>
            <person name="Chen Z."/>
            <person name="Lan J."/>
            <person name="Che J."/>
            <person name="Ge C."/>
            <person name="Shi H."/>
            <person name="Pan Z."/>
            <person name="Liu X."/>
        </authorList>
    </citation>
    <scope>NUCLEOTIDE SEQUENCE [LARGE SCALE GENOMIC DNA]</scope>
    <source>
        <strain evidence="4">DSM 16317</strain>
    </source>
</reference>
<dbReference type="InterPro" id="IPR035930">
    <property type="entry name" value="FomD-like_sf"/>
</dbReference>
<dbReference type="RefSeq" id="WP_053415175.1">
    <property type="nucleotide sequence ID" value="NZ_LILB01000001.1"/>
</dbReference>
<accession>A0A0M0LK34</accession>
<evidence type="ECO:0000313" key="3">
    <source>
        <dbReference type="EMBL" id="KOO51058.1"/>
    </source>
</evidence>
<protein>
    <recommendedName>
        <fullName evidence="2">DUF402 domain-containing protein</fullName>
    </recommendedName>
</protein>
<evidence type="ECO:0000259" key="2">
    <source>
        <dbReference type="Pfam" id="PF04167"/>
    </source>
</evidence>
<dbReference type="OrthoDB" id="2357011at2"/>
<name>A0A0M0LK34_9BACL</name>
<keyword evidence="4" id="KW-1185">Reference proteome</keyword>
<dbReference type="InterPro" id="IPR050212">
    <property type="entry name" value="Ntdp-like"/>
</dbReference>
<dbReference type="PANTHER" id="PTHR39159">
    <property type="match status" value="1"/>
</dbReference>
<dbReference type="AlphaFoldDB" id="A0A0M0LK34"/>
<feature type="domain" description="DUF402" evidence="2">
    <location>
        <begin position="17"/>
        <end position="154"/>
    </location>
</feature>
<dbReference type="Pfam" id="PF04167">
    <property type="entry name" value="DUF402"/>
    <property type="match status" value="1"/>
</dbReference>
<proteinExistence type="predicted"/>
<organism evidence="3 4">
    <name type="scientific">Viridibacillus arvi</name>
    <dbReference type="NCBI Taxonomy" id="263475"/>
    <lineage>
        <taxon>Bacteria</taxon>
        <taxon>Bacillati</taxon>
        <taxon>Bacillota</taxon>
        <taxon>Bacilli</taxon>
        <taxon>Bacillales</taxon>
        <taxon>Caryophanaceae</taxon>
        <taxon>Viridibacillus</taxon>
    </lineage>
</organism>
<dbReference type="STRING" id="263475.AMD00_00650"/>
<dbReference type="PANTHER" id="PTHR39159:SF1">
    <property type="entry name" value="UPF0374 PROTEIN YGAC"/>
    <property type="match status" value="1"/>
</dbReference>
<dbReference type="GeneID" id="301134631"/>
<dbReference type="Proteomes" id="UP000036867">
    <property type="component" value="Unassembled WGS sequence"/>
</dbReference>
<evidence type="ECO:0000256" key="1">
    <source>
        <dbReference type="ARBA" id="ARBA00022801"/>
    </source>
</evidence>
<dbReference type="SUPFAM" id="SSF159234">
    <property type="entry name" value="FomD-like"/>
    <property type="match status" value="1"/>
</dbReference>